<keyword evidence="1" id="KW-0560">Oxidoreductase</keyword>
<reference evidence="1 2" key="1">
    <citation type="submission" date="2005-12" db="EMBL/GenBank/DDBJ databases">
        <authorList>
            <person name="Moran M.A."/>
            <person name="Ferriera S."/>
            <person name="Johnson J."/>
            <person name="Kravitz S."/>
            <person name="Halpern A."/>
            <person name="Remington K."/>
            <person name="Beeson K."/>
            <person name="Tran B."/>
            <person name="Rogers Y.-H."/>
            <person name="Friedman R."/>
            <person name="Venter J.C."/>
        </authorList>
    </citation>
    <scope>NUCLEOTIDE SEQUENCE [LARGE SCALE GENOMIC DNA]</scope>
    <source>
        <strain evidence="2">ATCC BAA-591 / DSM 15170 / ISM</strain>
    </source>
</reference>
<accession>A3SPD5</accession>
<protein>
    <submittedName>
        <fullName evidence="1">Isocitrate dehydrogenase</fullName>
        <ecNumber evidence="1">1.1.1.41</ecNumber>
    </submittedName>
</protein>
<evidence type="ECO:0000313" key="2">
    <source>
        <dbReference type="Proteomes" id="UP000005954"/>
    </source>
</evidence>
<dbReference type="EC" id="1.1.1.41" evidence="1"/>
<dbReference type="Proteomes" id="UP000005954">
    <property type="component" value="Unassembled WGS sequence"/>
</dbReference>
<keyword evidence="2" id="KW-1185">Reference proteome</keyword>
<evidence type="ECO:0000313" key="1">
    <source>
        <dbReference type="EMBL" id="EAP76325.1"/>
    </source>
</evidence>
<organism evidence="1 2">
    <name type="scientific">Roseovarius nubinhibens (strain ATCC BAA-591 / DSM 15170 / ISM)</name>
    <dbReference type="NCBI Taxonomy" id="89187"/>
    <lineage>
        <taxon>Bacteria</taxon>
        <taxon>Pseudomonadati</taxon>
        <taxon>Pseudomonadota</taxon>
        <taxon>Alphaproteobacteria</taxon>
        <taxon>Rhodobacterales</taxon>
        <taxon>Roseobacteraceae</taxon>
        <taxon>Roseovarius</taxon>
    </lineage>
</organism>
<dbReference type="AlphaFoldDB" id="A3SPD5"/>
<sequence>MGRTFHVIMCEESYLARC</sequence>
<gene>
    <name evidence="1" type="ORF">ISM_15705</name>
</gene>
<proteinExistence type="predicted"/>
<dbReference type="GO" id="GO:0004449">
    <property type="term" value="F:isocitrate dehydrogenase (NAD+) activity"/>
    <property type="evidence" value="ECO:0007669"/>
    <property type="project" value="UniProtKB-EC"/>
</dbReference>
<comment type="caution">
    <text evidence="1">The sequence shown here is derived from an EMBL/GenBank/DDBJ whole genome shotgun (WGS) entry which is preliminary data.</text>
</comment>
<dbReference type="HOGENOM" id="CLU_3430874_0_0_5"/>
<name>A3SPD5_ROSNI</name>
<dbReference type="EMBL" id="AALY01000002">
    <property type="protein sequence ID" value="EAP76325.1"/>
    <property type="molecule type" value="Genomic_DNA"/>
</dbReference>